<comment type="caution">
    <text evidence="23">The sequence shown here is derived from an EMBL/GenBank/DDBJ whole genome shotgun (WGS) entry which is preliminary data.</text>
</comment>
<keyword evidence="11" id="KW-0342">GTP-binding</keyword>
<keyword evidence="15" id="KW-0636">Prenylation</keyword>
<evidence type="ECO:0000256" key="19">
    <source>
        <dbReference type="ARBA" id="ARBA00046278"/>
    </source>
</evidence>
<organism evidence="23 24">
    <name type="scientific">Cryomyces minteri</name>
    <dbReference type="NCBI Taxonomy" id="331657"/>
    <lineage>
        <taxon>Eukaryota</taxon>
        <taxon>Fungi</taxon>
        <taxon>Dikarya</taxon>
        <taxon>Ascomycota</taxon>
        <taxon>Pezizomycotina</taxon>
        <taxon>Dothideomycetes</taxon>
        <taxon>Dothideomycetes incertae sedis</taxon>
        <taxon>Cryomyces</taxon>
    </lineage>
</organism>
<dbReference type="InterPro" id="IPR033729">
    <property type="entry name" value="SerRS_core"/>
</dbReference>
<dbReference type="CDD" id="cd00770">
    <property type="entry name" value="SerRS_core"/>
    <property type="match status" value="1"/>
</dbReference>
<keyword evidence="9" id="KW-0460">Magnesium</keyword>
<evidence type="ECO:0000256" key="21">
    <source>
        <dbReference type="SAM" id="MobiDB-lite"/>
    </source>
</evidence>
<keyword evidence="5" id="KW-0479">Metal-binding</keyword>
<evidence type="ECO:0000256" key="18">
    <source>
        <dbReference type="ARBA" id="ARBA00037969"/>
    </source>
</evidence>
<comment type="similarity">
    <text evidence="18">Belongs to the small GTPase superfamily. Rheb family.</text>
</comment>
<evidence type="ECO:0000256" key="9">
    <source>
        <dbReference type="ARBA" id="ARBA00022842"/>
    </source>
</evidence>
<dbReference type="InterPro" id="IPR010978">
    <property type="entry name" value="tRNA-bd_arm"/>
</dbReference>
<dbReference type="EMBL" id="NAJN01000074">
    <property type="protein sequence ID" value="TKA80015.1"/>
    <property type="molecule type" value="Genomic_DNA"/>
</dbReference>
<evidence type="ECO:0000256" key="15">
    <source>
        <dbReference type="ARBA" id="ARBA00023289"/>
    </source>
</evidence>
<keyword evidence="3" id="KW-0488">Methylation</keyword>
<dbReference type="InterPro" id="IPR002317">
    <property type="entry name" value="Ser-tRNA-ligase_type_1"/>
</dbReference>
<evidence type="ECO:0000256" key="10">
    <source>
        <dbReference type="ARBA" id="ARBA00022917"/>
    </source>
</evidence>
<dbReference type="SUPFAM" id="SSF55681">
    <property type="entry name" value="Class II aaRS and biotin synthetases"/>
    <property type="match status" value="1"/>
</dbReference>
<feature type="compositionally biased region" description="Basic and acidic residues" evidence="21">
    <location>
        <begin position="259"/>
        <end position="282"/>
    </location>
</feature>
<dbReference type="PANTHER" id="PTHR11778">
    <property type="entry name" value="SERYL-TRNA SYNTHETASE"/>
    <property type="match status" value="1"/>
</dbReference>
<dbReference type="InterPro" id="IPR002314">
    <property type="entry name" value="aa-tRNA-synt_IIb"/>
</dbReference>
<dbReference type="SUPFAM" id="SSF52540">
    <property type="entry name" value="P-loop containing nucleoside triphosphate hydrolases"/>
    <property type="match status" value="1"/>
</dbReference>
<evidence type="ECO:0000256" key="12">
    <source>
        <dbReference type="ARBA" id="ARBA00023136"/>
    </source>
</evidence>
<dbReference type="InterPro" id="IPR045864">
    <property type="entry name" value="aa-tRNA-synth_II/BPL/LPL"/>
</dbReference>
<dbReference type="PRINTS" id="PR00449">
    <property type="entry name" value="RASTRNSFRMNG"/>
</dbReference>
<dbReference type="Gene3D" id="3.40.50.300">
    <property type="entry name" value="P-loop containing nucleotide triphosphate hydrolases"/>
    <property type="match status" value="1"/>
</dbReference>
<feature type="compositionally biased region" description="Polar residues" evidence="21">
    <location>
        <begin position="236"/>
        <end position="250"/>
    </location>
</feature>
<dbReference type="SMART" id="SM00174">
    <property type="entry name" value="RHO"/>
    <property type="match status" value="1"/>
</dbReference>
<evidence type="ECO:0000256" key="11">
    <source>
        <dbReference type="ARBA" id="ARBA00023134"/>
    </source>
</evidence>
<dbReference type="NCBIfam" id="TIGR00231">
    <property type="entry name" value="small_GTP"/>
    <property type="match status" value="1"/>
</dbReference>
<dbReference type="GO" id="GO:0003924">
    <property type="term" value="F:GTPase activity"/>
    <property type="evidence" value="ECO:0007669"/>
    <property type="project" value="InterPro"/>
</dbReference>
<dbReference type="InterPro" id="IPR015866">
    <property type="entry name" value="Ser-tRNA-synth_1_N"/>
</dbReference>
<reference evidence="23 24" key="1">
    <citation type="submission" date="2017-03" db="EMBL/GenBank/DDBJ databases">
        <title>Genomes of endolithic fungi from Antarctica.</title>
        <authorList>
            <person name="Coleine C."/>
            <person name="Masonjones S."/>
            <person name="Stajich J.E."/>
        </authorList>
    </citation>
    <scope>NUCLEOTIDE SEQUENCE [LARGE SCALE GENOMIC DNA]</scope>
    <source>
        <strain evidence="23 24">CCFEE 5187</strain>
    </source>
</reference>
<protein>
    <recommendedName>
        <fullName evidence="2">serine--tRNA ligase</fullName>
        <ecNumber evidence="2">6.1.1.11</ecNumber>
    </recommendedName>
    <alternativeName>
        <fullName evidence="16">Seryl-tRNA synthetase</fullName>
    </alternativeName>
    <alternativeName>
        <fullName evidence="17">Seryl-tRNA(Ser) synthetase</fullName>
    </alternativeName>
</protein>
<keyword evidence="13" id="KW-0030">Aminoacyl-tRNA synthetase</keyword>
<dbReference type="InterPro" id="IPR027417">
    <property type="entry name" value="P-loop_NTPase"/>
</dbReference>
<comment type="similarity">
    <text evidence="1">Belongs to the class-II aminoacyl-tRNA synthetase family. Type-1 seryl-tRNA synthetase subfamily.</text>
</comment>
<dbReference type="OrthoDB" id="10264585at2759"/>
<evidence type="ECO:0000256" key="1">
    <source>
        <dbReference type="ARBA" id="ARBA00010728"/>
    </source>
</evidence>
<dbReference type="Gene3D" id="3.30.930.10">
    <property type="entry name" value="Bira Bifunctional Protein, Domain 2"/>
    <property type="match status" value="1"/>
</dbReference>
<feature type="compositionally biased region" description="Basic and acidic residues" evidence="21">
    <location>
        <begin position="645"/>
        <end position="661"/>
    </location>
</feature>
<evidence type="ECO:0000256" key="6">
    <source>
        <dbReference type="ARBA" id="ARBA00022741"/>
    </source>
</evidence>
<dbReference type="Pfam" id="PF00587">
    <property type="entry name" value="tRNA-synt_2b"/>
    <property type="match status" value="1"/>
</dbReference>
<dbReference type="AlphaFoldDB" id="A0A4U0XXY7"/>
<dbReference type="UniPathway" id="UPA00906">
    <property type="reaction ID" value="UER00895"/>
</dbReference>
<dbReference type="InterPro" id="IPR005225">
    <property type="entry name" value="Small_GTP-bd"/>
</dbReference>
<dbReference type="FunFam" id="3.40.50.300:FF:000273">
    <property type="entry name" value="GTP-binding protein Rheb homolog"/>
    <property type="match status" value="1"/>
</dbReference>
<dbReference type="GO" id="GO:0012505">
    <property type="term" value="C:endomembrane system"/>
    <property type="evidence" value="ECO:0007669"/>
    <property type="project" value="UniProtKB-SubCell"/>
</dbReference>
<evidence type="ECO:0000256" key="20">
    <source>
        <dbReference type="ARBA" id="ARBA00049117"/>
    </source>
</evidence>
<dbReference type="FunFam" id="3.30.930.10:FF:000026">
    <property type="entry name" value="Seryl-tRNA synthetase, cytoplasmic"/>
    <property type="match status" value="1"/>
</dbReference>
<evidence type="ECO:0000313" key="24">
    <source>
        <dbReference type="Proteomes" id="UP000308768"/>
    </source>
</evidence>
<comment type="subcellular location">
    <subcellularLocation>
        <location evidence="19">Endomembrane system</location>
        <topology evidence="19">Lipid-anchor</topology>
        <orientation evidence="19">Cytoplasmic side</orientation>
    </subcellularLocation>
</comment>
<dbReference type="Gene3D" id="1.10.287.40">
    <property type="entry name" value="Serine-tRNA synthetase, tRNA binding domain"/>
    <property type="match status" value="1"/>
</dbReference>
<dbReference type="GO" id="GO:0006434">
    <property type="term" value="P:seryl-tRNA aminoacylation"/>
    <property type="evidence" value="ECO:0007669"/>
    <property type="project" value="InterPro"/>
</dbReference>
<keyword evidence="6" id="KW-0547">Nucleotide-binding</keyword>
<dbReference type="PROSITE" id="PS51419">
    <property type="entry name" value="RAB"/>
    <property type="match status" value="1"/>
</dbReference>
<evidence type="ECO:0000256" key="14">
    <source>
        <dbReference type="ARBA" id="ARBA00023288"/>
    </source>
</evidence>
<evidence type="ECO:0000256" key="13">
    <source>
        <dbReference type="ARBA" id="ARBA00023146"/>
    </source>
</evidence>
<dbReference type="STRING" id="331657.A0A4U0XXY7"/>
<evidence type="ECO:0000256" key="4">
    <source>
        <dbReference type="ARBA" id="ARBA00022598"/>
    </source>
</evidence>
<keyword evidence="12" id="KW-0472">Membrane</keyword>
<keyword evidence="4 23" id="KW-0436">Ligase</keyword>
<dbReference type="InterPro" id="IPR042103">
    <property type="entry name" value="SerRS_1_N_sf"/>
</dbReference>
<dbReference type="PROSITE" id="PS51421">
    <property type="entry name" value="RAS"/>
    <property type="match status" value="1"/>
</dbReference>
<keyword evidence="10" id="KW-0648">Protein biosynthesis</keyword>
<dbReference type="InterPro" id="IPR006195">
    <property type="entry name" value="aa-tRNA-synth_II"/>
</dbReference>
<dbReference type="GO" id="GO:0046872">
    <property type="term" value="F:metal ion binding"/>
    <property type="evidence" value="ECO:0007669"/>
    <property type="project" value="UniProtKB-KW"/>
</dbReference>
<dbReference type="InterPro" id="IPR001806">
    <property type="entry name" value="Small_GTPase"/>
</dbReference>
<dbReference type="EC" id="6.1.1.11" evidence="2"/>
<evidence type="ECO:0000256" key="7">
    <source>
        <dbReference type="ARBA" id="ARBA00022801"/>
    </source>
</evidence>
<dbReference type="GO" id="GO:0005525">
    <property type="term" value="F:GTP binding"/>
    <property type="evidence" value="ECO:0007669"/>
    <property type="project" value="UniProtKB-KW"/>
</dbReference>
<evidence type="ECO:0000256" key="3">
    <source>
        <dbReference type="ARBA" id="ARBA00022481"/>
    </source>
</evidence>
<evidence type="ECO:0000256" key="2">
    <source>
        <dbReference type="ARBA" id="ARBA00012840"/>
    </source>
</evidence>
<dbReference type="Proteomes" id="UP000308768">
    <property type="component" value="Unassembled WGS sequence"/>
</dbReference>
<evidence type="ECO:0000259" key="22">
    <source>
        <dbReference type="PROSITE" id="PS50862"/>
    </source>
</evidence>
<keyword evidence="24" id="KW-1185">Reference proteome</keyword>
<dbReference type="PROSITE" id="PS50862">
    <property type="entry name" value="AA_TRNA_LIGASE_II"/>
    <property type="match status" value="1"/>
</dbReference>
<sequence>MPDKQQKQRKIAIVGSRSVGKSSLTVQFVDGHFVESYYPTIENSFSKVIRYKGQDFATEIIDTAGQDEYSILNSKHFIGIHGYMIVYSVASKHSFEMVRIIRDKILNHLGADWVPLTIVGNKSDLRPEQRQVKTDDGKALAEEFKCGYTEASARYNENVAKAFELMIAEVEKSQNPSEPTGGNNTNTIMLDINDFIAERGGNPEKIKESQRRRHAPVEAVDEVAAMFEDHRKTKYEATQINSQINATQKEIGQRKKARRASDGCKESKDDLQKKKKDQEDLASKKHVELLKKAKSIGNYVHDSVPISDNEDNNALIRKWTPEGVTVEKKDCLSHHEVLTRIDGYDPERGVKIVGHRGYCLTGYGLFLNLALVNYGLEFLFGKGYTPNQPPYFMLREAMAKTAQLEQFDEELYKVTDDGKPETDKYLIATSEQPLSALHEGEWLQERELPIKYAGYSTCFRKEAGSHGKDAWGIFRIEQFIFCKPDKSWEAFDQMIDTSEEFYKSLGLPYQVVAIVSGALNNAAAKKYDLEAWFPFQGEYKELVSCSNCTDYQTRELEVRFGTKKQNAAETNIKTYVHALNSTLCATERALCCVLENYQTENGLNVPKVLQKYIPGQPEFIPYVKELPKDSTSQKAKGKAPGPKAKIPEPGEVADKLKDVKV</sequence>
<gene>
    <name evidence="23" type="ORF">B0A49_00715</name>
</gene>
<evidence type="ECO:0000256" key="5">
    <source>
        <dbReference type="ARBA" id="ARBA00022723"/>
    </source>
</evidence>
<name>A0A4U0XXY7_9PEZI</name>
<dbReference type="SUPFAM" id="SSF46589">
    <property type="entry name" value="tRNA-binding arm"/>
    <property type="match status" value="1"/>
</dbReference>
<evidence type="ECO:0000256" key="8">
    <source>
        <dbReference type="ARBA" id="ARBA00022840"/>
    </source>
</evidence>
<dbReference type="CDD" id="cd04137">
    <property type="entry name" value="RheB"/>
    <property type="match status" value="1"/>
</dbReference>
<dbReference type="SMART" id="SM00175">
    <property type="entry name" value="RAB"/>
    <property type="match status" value="1"/>
</dbReference>
<dbReference type="GO" id="GO:0004828">
    <property type="term" value="F:serine-tRNA ligase activity"/>
    <property type="evidence" value="ECO:0007669"/>
    <property type="project" value="UniProtKB-EC"/>
</dbReference>
<feature type="region of interest" description="Disordered" evidence="21">
    <location>
        <begin position="236"/>
        <end position="282"/>
    </location>
</feature>
<dbReference type="Pfam" id="PF02403">
    <property type="entry name" value="Seryl_tRNA_N"/>
    <property type="match status" value="1"/>
</dbReference>
<dbReference type="SMART" id="SM00173">
    <property type="entry name" value="RAS"/>
    <property type="match status" value="1"/>
</dbReference>
<keyword evidence="14" id="KW-0449">Lipoprotein</keyword>
<dbReference type="PROSITE" id="PS51420">
    <property type="entry name" value="RHO"/>
    <property type="match status" value="1"/>
</dbReference>
<feature type="region of interest" description="Disordered" evidence="21">
    <location>
        <begin position="626"/>
        <end position="661"/>
    </location>
</feature>
<keyword evidence="8" id="KW-0067">ATP-binding</keyword>
<dbReference type="NCBIfam" id="TIGR00414">
    <property type="entry name" value="serS"/>
    <property type="match status" value="1"/>
</dbReference>
<keyword evidence="7" id="KW-0378">Hydrolase</keyword>
<dbReference type="Pfam" id="PF00071">
    <property type="entry name" value="Ras"/>
    <property type="match status" value="1"/>
</dbReference>
<evidence type="ECO:0000256" key="17">
    <source>
        <dbReference type="ARBA" id="ARBA00034892"/>
    </source>
</evidence>
<accession>A0A4U0XXY7</accession>
<evidence type="ECO:0000256" key="16">
    <source>
        <dbReference type="ARBA" id="ARBA00031113"/>
    </source>
</evidence>
<evidence type="ECO:0000313" key="23">
    <source>
        <dbReference type="EMBL" id="TKA80015.1"/>
    </source>
</evidence>
<comment type="catalytic activity">
    <reaction evidence="20">
        <text>GTP + H2O = GDP + phosphate + H(+)</text>
        <dbReference type="Rhea" id="RHEA:19669"/>
        <dbReference type="ChEBI" id="CHEBI:15377"/>
        <dbReference type="ChEBI" id="CHEBI:15378"/>
        <dbReference type="ChEBI" id="CHEBI:37565"/>
        <dbReference type="ChEBI" id="CHEBI:43474"/>
        <dbReference type="ChEBI" id="CHEBI:58189"/>
    </reaction>
    <physiologicalReaction direction="left-to-right" evidence="20">
        <dbReference type="Rhea" id="RHEA:19670"/>
    </physiologicalReaction>
</comment>
<dbReference type="GO" id="GO:0005524">
    <property type="term" value="F:ATP binding"/>
    <property type="evidence" value="ECO:0007669"/>
    <property type="project" value="UniProtKB-KW"/>
</dbReference>
<feature type="domain" description="Aminoacyl-transfer RNA synthetases class-II family profile" evidence="22">
    <location>
        <begin position="330"/>
        <end position="606"/>
    </location>
</feature>
<proteinExistence type="inferred from homology"/>